<name>A0A0A8UQH6_LEGHA</name>
<protein>
    <recommendedName>
        <fullName evidence="3">Protein with a bacterial immunoglobulin-like domain</fullName>
    </recommendedName>
</protein>
<gene>
    <name evidence="1" type="ORF">LHA_1963</name>
</gene>
<dbReference type="OrthoDB" id="5642345at2"/>
<dbReference type="RefSeq" id="WP_045106268.1">
    <property type="nucleotide sequence ID" value="NZ_LN681225.1"/>
</dbReference>
<keyword evidence="2" id="KW-1185">Reference proteome</keyword>
<dbReference type="EMBL" id="LN681225">
    <property type="protein sequence ID" value="CEK10993.1"/>
    <property type="molecule type" value="Genomic_DNA"/>
</dbReference>
<evidence type="ECO:0008006" key="3">
    <source>
        <dbReference type="Google" id="ProtNLM"/>
    </source>
</evidence>
<proteinExistence type="predicted"/>
<organism evidence="1 2">
    <name type="scientific">Legionella hackeliae</name>
    <dbReference type="NCBI Taxonomy" id="449"/>
    <lineage>
        <taxon>Bacteria</taxon>
        <taxon>Pseudomonadati</taxon>
        <taxon>Pseudomonadota</taxon>
        <taxon>Gammaproteobacteria</taxon>
        <taxon>Legionellales</taxon>
        <taxon>Legionellaceae</taxon>
        <taxon>Legionella</taxon>
    </lineage>
</organism>
<sequence length="144" mass="16180">MNKIFNFRQFFLIICIYFFIFPLNARVAPWNFTPLTRTTISIRPIRGNVFNIQYVITNVSQRTHTLAMTPITGISQVTSGNANFCSNPFTLAFLQSCVLNLNISGIDLTGDVIGGPLVCEQRNALECYQPRPDSILHITRLPGP</sequence>
<dbReference type="AlphaFoldDB" id="A0A0A8UQH6"/>
<reference evidence="2" key="1">
    <citation type="submission" date="2014-09" db="EMBL/GenBank/DDBJ databases">
        <authorList>
            <person name="Gomez-Valero L."/>
        </authorList>
    </citation>
    <scope>NUCLEOTIDE SEQUENCE [LARGE SCALE GENOMIC DNA]</scope>
    <source>
        <strain evidence="2">ATCC35250</strain>
    </source>
</reference>
<dbReference type="Proteomes" id="UP000032803">
    <property type="component" value="Chromosome I"/>
</dbReference>
<dbReference type="KEGG" id="lha:LHA_1963"/>
<evidence type="ECO:0000313" key="1">
    <source>
        <dbReference type="EMBL" id="CEK10993.1"/>
    </source>
</evidence>
<accession>A0A0A8UQH6</accession>
<evidence type="ECO:0000313" key="2">
    <source>
        <dbReference type="Proteomes" id="UP000032803"/>
    </source>
</evidence>
<dbReference type="HOGENOM" id="CLU_1794083_0_0_6"/>
<dbReference type="PATRIC" id="fig|449.7.peg.2031"/>